<dbReference type="InterPro" id="IPR052523">
    <property type="entry name" value="Trichothecene_AcTrans"/>
</dbReference>
<proteinExistence type="predicted"/>
<feature type="compositionally biased region" description="Low complexity" evidence="1">
    <location>
        <begin position="228"/>
        <end position="239"/>
    </location>
</feature>
<dbReference type="InterPro" id="IPR000182">
    <property type="entry name" value="GNAT_dom"/>
</dbReference>
<feature type="compositionally biased region" description="Low complexity" evidence="1">
    <location>
        <begin position="195"/>
        <end position="204"/>
    </location>
</feature>
<feature type="compositionally biased region" description="Polar residues" evidence="1">
    <location>
        <begin position="37"/>
        <end position="48"/>
    </location>
</feature>
<feature type="region of interest" description="Disordered" evidence="1">
    <location>
        <begin position="279"/>
        <end position="351"/>
    </location>
</feature>
<feature type="compositionally biased region" description="Basic residues" evidence="1">
    <location>
        <begin position="77"/>
        <end position="89"/>
    </location>
</feature>
<name>A0ABP0LX39_9DINO</name>
<dbReference type="EMBL" id="CAXAMM010018642">
    <property type="protein sequence ID" value="CAK9043815.1"/>
    <property type="molecule type" value="Genomic_DNA"/>
</dbReference>
<dbReference type="InterPro" id="IPR016181">
    <property type="entry name" value="Acyl_CoA_acyltransferase"/>
</dbReference>
<reference evidence="3 4" key="1">
    <citation type="submission" date="2024-02" db="EMBL/GenBank/DDBJ databases">
        <authorList>
            <person name="Chen Y."/>
            <person name="Shah S."/>
            <person name="Dougan E. K."/>
            <person name="Thang M."/>
            <person name="Chan C."/>
        </authorList>
    </citation>
    <scope>NUCLEOTIDE SEQUENCE [LARGE SCALE GENOMIC DNA]</scope>
</reference>
<evidence type="ECO:0000313" key="4">
    <source>
        <dbReference type="Proteomes" id="UP001642464"/>
    </source>
</evidence>
<feature type="compositionally biased region" description="Basic residues" evidence="1">
    <location>
        <begin position="161"/>
        <end position="176"/>
    </location>
</feature>
<protein>
    <recommendedName>
        <fullName evidence="2">N-acetyltransferase domain-containing protein</fullName>
    </recommendedName>
</protein>
<feature type="compositionally biased region" description="Polar residues" evidence="1">
    <location>
        <begin position="315"/>
        <end position="332"/>
    </location>
</feature>
<sequence length="690" mass="74434">MEGVRGRFRAARELFESRAGGGGLRGSMHEMNVAGSRASTESPYWDTTQQQQPPPPLERQESSKKTGFRKLFSGGRSNKKKAKKKKSHYLLRPPPAGGTLRRRQGRPSDEGSSVADFEDTDTMTGSSYHSSMSSYGMRGSDRQQAPAATASFGDVDYRIPERRRRKKSAGASRKSRSFGSVIWSMMTSPFSGAARRGAAAAASSKEPTFNFNPAGQPAPPSSANSGLAAMRAQQQRQQATRGFDHGMQNPGDPLDNLFGQDHQPGGMLQPLKAAKKLFKKPRAHGSGAAEHSMVDAWSRVDARRPGNPHRRRPTNEQQAYDGQRLSVQSGSTGPWAARTDPGRYGQGDAEDTVTETGSEFSVLQFVVDEQFPAPPPGRDPGPEAPLFQLYLLAVDSQAGSMGAVWSGAESGWNPDVALRGADGAAAAAAGVSVIRVLGDPDLEACIEVVARSFAGSVKTAPEGTLDWAAGSTLRQDGEQPYGPLGEPPSEERLALFRWIARWCANEAILRGIVLACKDDVSEKIVAATFCIAPDRNNAVVSAIRRGLTFASAVIACGKPVWLDTSRFDDPSINQRLDAVKSTFEKEHPAFPHWYVSMLATHPDHQGKGLGPILLRSILNTAAASEEDKQTYLECSGNSRRSFYEHFGFKSIKTISDLGVPGRPDIAKHSQPGGLNLMLMTPENVNQDADT</sequence>
<evidence type="ECO:0000256" key="1">
    <source>
        <dbReference type="SAM" id="MobiDB-lite"/>
    </source>
</evidence>
<accession>A0ABP0LX39</accession>
<feature type="region of interest" description="Disordered" evidence="1">
    <location>
        <begin position="195"/>
        <end position="267"/>
    </location>
</feature>
<dbReference type="Gene3D" id="3.40.630.30">
    <property type="match status" value="1"/>
</dbReference>
<organism evidence="3 4">
    <name type="scientific">Durusdinium trenchii</name>
    <dbReference type="NCBI Taxonomy" id="1381693"/>
    <lineage>
        <taxon>Eukaryota</taxon>
        <taxon>Sar</taxon>
        <taxon>Alveolata</taxon>
        <taxon>Dinophyceae</taxon>
        <taxon>Suessiales</taxon>
        <taxon>Symbiodiniaceae</taxon>
        <taxon>Durusdinium</taxon>
    </lineage>
</organism>
<dbReference type="Proteomes" id="UP001642464">
    <property type="component" value="Unassembled WGS sequence"/>
</dbReference>
<dbReference type="CDD" id="cd04301">
    <property type="entry name" value="NAT_SF"/>
    <property type="match status" value="1"/>
</dbReference>
<evidence type="ECO:0000259" key="2">
    <source>
        <dbReference type="Pfam" id="PF13508"/>
    </source>
</evidence>
<gene>
    <name evidence="3" type="ORF">SCF082_LOCUS24976</name>
</gene>
<comment type="caution">
    <text evidence="3">The sequence shown here is derived from an EMBL/GenBank/DDBJ whole genome shotgun (WGS) entry which is preliminary data.</text>
</comment>
<dbReference type="PANTHER" id="PTHR42791">
    <property type="entry name" value="GNAT FAMILY ACETYLTRANSFERASE"/>
    <property type="match status" value="1"/>
</dbReference>
<feature type="region of interest" description="Disordered" evidence="1">
    <location>
        <begin position="15"/>
        <end position="178"/>
    </location>
</feature>
<feature type="compositionally biased region" description="Low complexity" evidence="1">
    <location>
        <begin position="122"/>
        <end position="138"/>
    </location>
</feature>
<keyword evidence="4" id="KW-1185">Reference proteome</keyword>
<feature type="domain" description="N-acetyltransferase" evidence="2">
    <location>
        <begin position="589"/>
        <end position="649"/>
    </location>
</feature>
<dbReference type="SUPFAM" id="SSF55729">
    <property type="entry name" value="Acyl-CoA N-acyltransferases (Nat)"/>
    <property type="match status" value="1"/>
</dbReference>
<dbReference type="Pfam" id="PF13508">
    <property type="entry name" value="Acetyltransf_7"/>
    <property type="match status" value="1"/>
</dbReference>
<evidence type="ECO:0000313" key="3">
    <source>
        <dbReference type="EMBL" id="CAK9043815.1"/>
    </source>
</evidence>
<dbReference type="PANTHER" id="PTHR42791:SF1">
    <property type="entry name" value="N-ACETYLTRANSFERASE DOMAIN-CONTAINING PROTEIN"/>
    <property type="match status" value="1"/>
</dbReference>